<keyword evidence="1" id="KW-0812">Transmembrane</keyword>
<keyword evidence="3" id="KW-1185">Reference proteome</keyword>
<dbReference type="RefSeq" id="WP_379047610.1">
    <property type="nucleotide sequence ID" value="NZ_JBHULZ010000041.1"/>
</dbReference>
<accession>A0ABW5SFJ6</accession>
<sequence>MKTAIKLLFILMVSGLAAGLIMQQNEINEKLANVLIGSSLVLGIFIVMPLFLYQRSKSRSLKDYMLTPENIKKMKEKRVDDLKFYKKEENNLD</sequence>
<evidence type="ECO:0008006" key="4">
    <source>
        <dbReference type="Google" id="ProtNLM"/>
    </source>
</evidence>
<name>A0ABW5SFJ6_9FLAO</name>
<proteinExistence type="predicted"/>
<reference evidence="3" key="1">
    <citation type="journal article" date="2019" name="Int. J. Syst. Evol. Microbiol.">
        <title>The Global Catalogue of Microorganisms (GCM) 10K type strain sequencing project: providing services to taxonomists for standard genome sequencing and annotation.</title>
        <authorList>
            <consortium name="The Broad Institute Genomics Platform"/>
            <consortium name="The Broad Institute Genome Sequencing Center for Infectious Disease"/>
            <person name="Wu L."/>
            <person name="Ma J."/>
        </authorList>
    </citation>
    <scope>NUCLEOTIDE SEQUENCE [LARGE SCALE GENOMIC DNA]</scope>
    <source>
        <strain evidence="3">KCTC 42255</strain>
    </source>
</reference>
<dbReference type="Proteomes" id="UP001597357">
    <property type="component" value="Unassembled WGS sequence"/>
</dbReference>
<dbReference type="EMBL" id="JBHULZ010000041">
    <property type="protein sequence ID" value="MFD2698288.1"/>
    <property type="molecule type" value="Genomic_DNA"/>
</dbReference>
<evidence type="ECO:0000313" key="2">
    <source>
        <dbReference type="EMBL" id="MFD2698288.1"/>
    </source>
</evidence>
<keyword evidence="1" id="KW-1133">Transmembrane helix</keyword>
<keyword evidence="1" id="KW-0472">Membrane</keyword>
<evidence type="ECO:0000256" key="1">
    <source>
        <dbReference type="SAM" id="Phobius"/>
    </source>
</evidence>
<comment type="caution">
    <text evidence="2">The sequence shown here is derived from an EMBL/GenBank/DDBJ whole genome shotgun (WGS) entry which is preliminary data.</text>
</comment>
<evidence type="ECO:0000313" key="3">
    <source>
        <dbReference type="Proteomes" id="UP001597357"/>
    </source>
</evidence>
<feature type="transmembrane region" description="Helical" evidence="1">
    <location>
        <begin position="33"/>
        <end position="53"/>
    </location>
</feature>
<gene>
    <name evidence="2" type="ORF">ACFSQ0_09815</name>
</gene>
<organism evidence="2 3">
    <name type="scientific">Mesonia sediminis</name>
    <dbReference type="NCBI Taxonomy" id="1703946"/>
    <lineage>
        <taxon>Bacteria</taxon>
        <taxon>Pseudomonadati</taxon>
        <taxon>Bacteroidota</taxon>
        <taxon>Flavobacteriia</taxon>
        <taxon>Flavobacteriales</taxon>
        <taxon>Flavobacteriaceae</taxon>
        <taxon>Mesonia</taxon>
    </lineage>
</organism>
<protein>
    <recommendedName>
        <fullName evidence="4">Isoleucyl-tRNA synthetase</fullName>
    </recommendedName>
</protein>